<accession>Q73L07</accession>
<feature type="transmembrane region" description="Helical" evidence="1">
    <location>
        <begin position="16"/>
        <end position="34"/>
    </location>
</feature>
<keyword evidence="3" id="KW-1185">Reference proteome</keyword>
<dbReference type="Proteomes" id="UP000008212">
    <property type="component" value="Chromosome"/>
</dbReference>
<evidence type="ECO:0000256" key="1">
    <source>
        <dbReference type="SAM" id="Phobius"/>
    </source>
</evidence>
<name>Q73L07_TREDE</name>
<dbReference type="EMBL" id="AE017226">
    <property type="protein sequence ID" value="AAS12572.1"/>
    <property type="molecule type" value="Genomic_DNA"/>
</dbReference>
<sequence length="66" mass="7776">MYYEILRREGKSENSLLYNSILLSAFSISGADALRFSCFLYLISDLFLIKSLLFRLWGLAFFLRIR</sequence>
<evidence type="ECO:0000313" key="3">
    <source>
        <dbReference type="Proteomes" id="UP000008212"/>
    </source>
</evidence>
<dbReference type="PATRIC" id="fig|243275.7.peg.1944"/>
<proteinExistence type="predicted"/>
<dbReference type="AlphaFoldDB" id="Q73L07"/>
<evidence type="ECO:0000313" key="2">
    <source>
        <dbReference type="EMBL" id="AAS12572.1"/>
    </source>
</evidence>
<keyword evidence="1" id="KW-0472">Membrane</keyword>
<gene>
    <name evidence="2" type="ordered locus">TDE_2059</name>
</gene>
<reference evidence="2 3" key="1">
    <citation type="journal article" date="2004" name="Proc. Natl. Acad. Sci. U.S.A.">
        <title>Comparison of the genome of the oral pathogen Treponema denticola with other spirochete genomes.</title>
        <authorList>
            <person name="Seshadri R."/>
            <person name="Myers G.S."/>
            <person name="Tettelin H."/>
            <person name="Eisen J.A."/>
            <person name="Heidelberg J.F."/>
            <person name="Dodson R.J."/>
            <person name="Davidsen T.M."/>
            <person name="DeBoy R.T."/>
            <person name="Fouts D.E."/>
            <person name="Haft D.H."/>
            <person name="Selengut J."/>
            <person name="Ren Q."/>
            <person name="Brinkac L.M."/>
            <person name="Madupu R."/>
            <person name="Kolonay J."/>
            <person name="Durkin S.A."/>
            <person name="Daugherty S.C."/>
            <person name="Shetty J."/>
            <person name="Shvartsbeyn A."/>
            <person name="Gebregeorgis E."/>
            <person name="Geer K."/>
            <person name="Tsegaye G."/>
            <person name="Malek J."/>
            <person name="Ayodeji B."/>
            <person name="Shatsman S."/>
            <person name="McLeod M.P."/>
            <person name="Smajs D."/>
            <person name="Howell J.K."/>
            <person name="Pal S."/>
            <person name="Amin A."/>
            <person name="Vashisth P."/>
            <person name="McNeill T.Z."/>
            <person name="Xiang Q."/>
            <person name="Sodergren E."/>
            <person name="Baca E."/>
            <person name="Weinstock G.M."/>
            <person name="Norris S.J."/>
            <person name="Fraser C.M."/>
            <person name="Paulsen I.T."/>
        </authorList>
    </citation>
    <scope>NUCLEOTIDE SEQUENCE [LARGE SCALE GENOMIC DNA]</scope>
    <source>
        <strain evidence="3">ATCC 35405 / DSM 14222 / CIP 103919 / JCM 8153 / KCTC 15104</strain>
    </source>
</reference>
<dbReference type="KEGG" id="tde:TDE_2059"/>
<organism evidence="2 3">
    <name type="scientific">Treponema denticola (strain ATCC 35405 / DSM 14222 / CIP 103919 / JCM 8153 / KCTC 15104)</name>
    <dbReference type="NCBI Taxonomy" id="243275"/>
    <lineage>
        <taxon>Bacteria</taxon>
        <taxon>Pseudomonadati</taxon>
        <taxon>Spirochaetota</taxon>
        <taxon>Spirochaetia</taxon>
        <taxon>Spirochaetales</taxon>
        <taxon>Treponemataceae</taxon>
        <taxon>Treponema</taxon>
    </lineage>
</organism>
<keyword evidence="1" id="KW-1133">Transmembrane helix</keyword>
<protein>
    <submittedName>
        <fullName evidence="2">Uncharacterized protein</fullName>
    </submittedName>
</protein>
<dbReference type="PaxDb" id="243275-TDE_2059"/>
<dbReference type="HOGENOM" id="CLU_2830004_0_0_12"/>
<dbReference type="STRING" id="243275.TDE_2059"/>
<keyword evidence="1" id="KW-0812">Transmembrane</keyword>